<keyword evidence="6 9" id="KW-0067">ATP-binding</keyword>
<dbReference type="HAMAP" id="MF_00336">
    <property type="entry name" value="BioD"/>
    <property type="match status" value="1"/>
</dbReference>
<comment type="caution">
    <text evidence="10">The sequence shown here is derived from an EMBL/GenBank/DDBJ whole genome shotgun (WGS) entry which is preliminary data.</text>
</comment>
<dbReference type="Gene3D" id="3.40.50.300">
    <property type="entry name" value="P-loop containing nucleotide triphosphate hydrolases"/>
    <property type="match status" value="1"/>
</dbReference>
<dbReference type="Pfam" id="PF13500">
    <property type="entry name" value="AAA_26"/>
    <property type="match status" value="1"/>
</dbReference>
<gene>
    <name evidence="9" type="primary">bioD</name>
    <name evidence="10" type="ORF">MMIC_P2009</name>
</gene>
<keyword evidence="2 9" id="KW-0436">Ligase</keyword>
<dbReference type="GO" id="GO:0000287">
    <property type="term" value="F:magnesium ion binding"/>
    <property type="evidence" value="ECO:0007669"/>
    <property type="project" value="UniProtKB-UniRule"/>
</dbReference>
<dbReference type="GO" id="GO:0005524">
    <property type="term" value="F:ATP binding"/>
    <property type="evidence" value="ECO:0007669"/>
    <property type="project" value="UniProtKB-UniRule"/>
</dbReference>
<evidence type="ECO:0000313" key="11">
    <source>
        <dbReference type="Proteomes" id="UP000231632"/>
    </source>
</evidence>
<keyword evidence="11" id="KW-1185">Reference proteome</keyword>
<dbReference type="PANTHER" id="PTHR43210">
    <property type="entry name" value="DETHIOBIOTIN SYNTHETASE"/>
    <property type="match status" value="1"/>
</dbReference>
<dbReference type="GO" id="GO:0005829">
    <property type="term" value="C:cytosol"/>
    <property type="evidence" value="ECO:0007669"/>
    <property type="project" value="TreeGrafter"/>
</dbReference>
<keyword evidence="7 9" id="KW-0460">Magnesium</keyword>
<dbReference type="NCBIfam" id="TIGR00347">
    <property type="entry name" value="bioD"/>
    <property type="match status" value="1"/>
</dbReference>
<comment type="function">
    <text evidence="9">Catalyzes a mechanistically unusual reaction, the ATP-dependent insertion of CO2 between the N7 and N8 nitrogen atoms of 7,8-diaminopelargonic acid (DAPA, also called 7,8-diammoniononanoate) to form a ureido ring.</text>
</comment>
<dbReference type="PANTHER" id="PTHR43210:SF2">
    <property type="entry name" value="ATP-DEPENDENT DETHIOBIOTIN SYNTHETASE BIOD 2"/>
    <property type="match status" value="1"/>
</dbReference>
<feature type="binding site" evidence="9">
    <location>
        <position position="52"/>
    </location>
    <ligand>
        <name>ATP</name>
        <dbReference type="ChEBI" id="CHEBI:30616"/>
    </ligand>
</feature>
<evidence type="ECO:0000256" key="5">
    <source>
        <dbReference type="ARBA" id="ARBA00022756"/>
    </source>
</evidence>
<evidence type="ECO:0000256" key="9">
    <source>
        <dbReference type="HAMAP-Rule" id="MF_00336"/>
    </source>
</evidence>
<feature type="binding site" evidence="9">
    <location>
        <position position="52"/>
    </location>
    <ligand>
        <name>Mg(2+)</name>
        <dbReference type="ChEBI" id="CHEBI:18420"/>
    </ligand>
</feature>
<dbReference type="STRING" id="1921010.MMIC_P2009"/>
<dbReference type="InterPro" id="IPR027417">
    <property type="entry name" value="P-loop_NTPase"/>
</dbReference>
<comment type="subunit">
    <text evidence="9">Homodimer.</text>
</comment>
<feature type="binding site" evidence="9">
    <location>
        <begin position="192"/>
        <end position="194"/>
    </location>
    <ligand>
        <name>ATP</name>
        <dbReference type="ChEBI" id="CHEBI:30616"/>
    </ligand>
</feature>
<dbReference type="CDD" id="cd03109">
    <property type="entry name" value="DTBS"/>
    <property type="match status" value="1"/>
</dbReference>
<dbReference type="EC" id="6.3.3.3" evidence="9"/>
<evidence type="ECO:0000256" key="6">
    <source>
        <dbReference type="ARBA" id="ARBA00022840"/>
    </source>
</evidence>
<dbReference type="SUPFAM" id="SSF52540">
    <property type="entry name" value="P-loop containing nucleoside triphosphate hydrolases"/>
    <property type="match status" value="1"/>
</dbReference>
<dbReference type="RefSeq" id="WP_072660331.1">
    <property type="nucleotide sequence ID" value="NZ_BDFD01000019.1"/>
</dbReference>
<comment type="caution">
    <text evidence="9">Lacks conserved residue(s) required for the propagation of feature annotation.</text>
</comment>
<comment type="subcellular location">
    <subcellularLocation>
        <location evidence="9">Cytoplasm</location>
    </subcellularLocation>
</comment>
<comment type="similarity">
    <text evidence="9">Belongs to the dethiobiotin synthetase family.</text>
</comment>
<dbReference type="AlphaFoldDB" id="A0A1L8CQ23"/>
<feature type="binding site" evidence="9">
    <location>
        <position position="112"/>
    </location>
    <ligand>
        <name>Mg(2+)</name>
        <dbReference type="ChEBI" id="CHEBI:18420"/>
    </ligand>
</feature>
<keyword evidence="3 9" id="KW-0479">Metal-binding</keyword>
<name>A0A1L8CQ23_9PROT</name>
<evidence type="ECO:0000256" key="7">
    <source>
        <dbReference type="ARBA" id="ARBA00022842"/>
    </source>
</evidence>
<keyword evidence="5 9" id="KW-0093">Biotin biosynthesis</keyword>
<feature type="binding site" evidence="9">
    <location>
        <begin position="112"/>
        <end position="115"/>
    </location>
    <ligand>
        <name>ATP</name>
        <dbReference type="ChEBI" id="CHEBI:30616"/>
    </ligand>
</feature>
<keyword evidence="4 9" id="KW-0547">Nucleotide-binding</keyword>
<feature type="active site" evidence="9">
    <location>
        <position position="38"/>
    </location>
</feature>
<dbReference type="InterPro" id="IPR004472">
    <property type="entry name" value="DTB_synth_BioD"/>
</dbReference>
<comment type="catalytic activity">
    <reaction evidence="8">
        <text>(7R,8S)-8-amino-7-(carboxyamino)nonanoate + ATP = (4R,5S)-dethiobiotin + ADP + phosphate + H(+)</text>
        <dbReference type="Rhea" id="RHEA:63684"/>
        <dbReference type="ChEBI" id="CHEBI:15378"/>
        <dbReference type="ChEBI" id="CHEBI:30616"/>
        <dbReference type="ChEBI" id="CHEBI:43474"/>
        <dbReference type="ChEBI" id="CHEBI:149470"/>
        <dbReference type="ChEBI" id="CHEBI:149473"/>
        <dbReference type="ChEBI" id="CHEBI:456216"/>
    </reaction>
</comment>
<sequence>MASKIFITGTDTDAGKTWVTASAVRSLLQQNRSVRALKPVACGLDTDGRNEDIETLLHAQGLQNPDDICLYQFAKPAAPSQAAAEEGGQVAPQQLVHWCEEKSSDVEITLIEGVGGLMVPITDNWLVSDWIQAMPDAEVWLVIACKLGAINQTLLTLDKLKQIGRTPSRIFFNAAGNTSDTWIKPTLEAAQPFLTTNCIIQEISYGQHPEIDFDN</sequence>
<dbReference type="UniPathway" id="UPA00078">
    <property type="reaction ID" value="UER00161"/>
</dbReference>
<keyword evidence="1 9" id="KW-0963">Cytoplasm</keyword>
<comment type="pathway">
    <text evidence="9">Cofactor biosynthesis; biotin biosynthesis; biotin from 7,8-diaminononanoate: step 1/2.</text>
</comment>
<organism evidence="10 11">
    <name type="scientific">Mariprofundus micogutta</name>
    <dbReference type="NCBI Taxonomy" id="1921010"/>
    <lineage>
        <taxon>Bacteria</taxon>
        <taxon>Pseudomonadati</taxon>
        <taxon>Pseudomonadota</taxon>
        <taxon>Candidatius Mariprofundia</taxon>
        <taxon>Mariprofundales</taxon>
        <taxon>Mariprofundaceae</taxon>
        <taxon>Mariprofundus</taxon>
    </lineage>
</organism>
<accession>A0A1L8CQ23</accession>
<comment type="catalytic activity">
    <reaction evidence="9">
        <text>(7R,8S)-7,8-diammoniononanoate + CO2 + ATP = (4R,5S)-dethiobiotin + ADP + phosphate + 3 H(+)</text>
        <dbReference type="Rhea" id="RHEA:15805"/>
        <dbReference type="ChEBI" id="CHEBI:15378"/>
        <dbReference type="ChEBI" id="CHEBI:16526"/>
        <dbReference type="ChEBI" id="CHEBI:30616"/>
        <dbReference type="ChEBI" id="CHEBI:43474"/>
        <dbReference type="ChEBI" id="CHEBI:149469"/>
        <dbReference type="ChEBI" id="CHEBI:149473"/>
        <dbReference type="ChEBI" id="CHEBI:456216"/>
        <dbReference type="EC" id="6.3.3.3"/>
    </reaction>
</comment>
<dbReference type="GO" id="GO:0009102">
    <property type="term" value="P:biotin biosynthetic process"/>
    <property type="evidence" value="ECO:0007669"/>
    <property type="project" value="UniProtKB-UniRule"/>
</dbReference>
<feature type="binding site" evidence="9">
    <location>
        <position position="17"/>
    </location>
    <ligand>
        <name>Mg(2+)</name>
        <dbReference type="ChEBI" id="CHEBI:18420"/>
    </ligand>
</feature>
<evidence type="ECO:0000256" key="4">
    <source>
        <dbReference type="ARBA" id="ARBA00022741"/>
    </source>
</evidence>
<proteinExistence type="inferred from homology"/>
<evidence type="ECO:0000256" key="8">
    <source>
        <dbReference type="ARBA" id="ARBA00047386"/>
    </source>
</evidence>
<evidence type="ECO:0000256" key="2">
    <source>
        <dbReference type="ARBA" id="ARBA00022598"/>
    </source>
</evidence>
<evidence type="ECO:0000256" key="1">
    <source>
        <dbReference type="ARBA" id="ARBA00022490"/>
    </source>
</evidence>
<dbReference type="Proteomes" id="UP000231632">
    <property type="component" value="Unassembled WGS sequence"/>
</dbReference>
<dbReference type="OrthoDB" id="9802097at2"/>
<evidence type="ECO:0000313" key="10">
    <source>
        <dbReference type="EMBL" id="GAV21030.1"/>
    </source>
</evidence>
<evidence type="ECO:0000256" key="3">
    <source>
        <dbReference type="ARBA" id="ARBA00022723"/>
    </source>
</evidence>
<dbReference type="EMBL" id="BDFD01000019">
    <property type="protein sequence ID" value="GAV21030.1"/>
    <property type="molecule type" value="Genomic_DNA"/>
</dbReference>
<comment type="cofactor">
    <cofactor evidence="9">
        <name>Mg(2+)</name>
        <dbReference type="ChEBI" id="CHEBI:18420"/>
    </cofactor>
</comment>
<protein>
    <recommendedName>
        <fullName evidence="9">ATP-dependent dethiobiotin synthetase BioD</fullName>
        <ecNumber evidence="9">6.3.3.3</ecNumber>
    </recommendedName>
    <alternativeName>
        <fullName evidence="9">DTB synthetase</fullName>
        <shortName evidence="9">DTBS</shortName>
    </alternativeName>
    <alternativeName>
        <fullName evidence="9">Dethiobiotin synthase</fullName>
    </alternativeName>
</protein>
<reference evidence="10 11" key="1">
    <citation type="journal article" date="2017" name="Arch. Microbiol.">
        <title>Mariprofundus micogutta sp. nov., a novel iron-oxidizing zetaproteobacterium isolated from a deep-sea hydrothermal field at the Bayonnaise knoll of the Izu-Ogasawara arc, and a description of Mariprofundales ord. nov. and Zetaproteobacteria classis nov.</title>
        <authorList>
            <person name="Makita H."/>
            <person name="Tanaka E."/>
            <person name="Mitsunobu S."/>
            <person name="Miyazaki M."/>
            <person name="Nunoura T."/>
            <person name="Uematsu K."/>
            <person name="Takaki Y."/>
            <person name="Nishi S."/>
            <person name="Shimamura S."/>
            <person name="Takai K."/>
        </authorList>
    </citation>
    <scope>NUCLEOTIDE SEQUENCE [LARGE SCALE GENOMIC DNA]</scope>
    <source>
        <strain evidence="10 11">ET2</strain>
    </source>
</reference>
<dbReference type="GO" id="GO:0004141">
    <property type="term" value="F:dethiobiotin synthase activity"/>
    <property type="evidence" value="ECO:0007669"/>
    <property type="project" value="UniProtKB-UniRule"/>
</dbReference>